<proteinExistence type="predicted"/>
<dbReference type="InterPro" id="IPR045097">
    <property type="entry name" value="Thymidate_synth/dCMP_Mease"/>
</dbReference>
<dbReference type="EC" id="2.1.1.45" evidence="1"/>
<evidence type="ECO:0000313" key="5">
    <source>
        <dbReference type="EMBL" id="RJL22031.1"/>
    </source>
</evidence>
<dbReference type="PRINTS" id="PR00108">
    <property type="entry name" value="THYMDSNTHASE"/>
</dbReference>
<evidence type="ECO:0000256" key="3">
    <source>
        <dbReference type="ARBA" id="ARBA00022679"/>
    </source>
</evidence>
<dbReference type="InterPro" id="IPR036926">
    <property type="entry name" value="Thymidate_synth/dCMP_Mease_sf"/>
</dbReference>
<dbReference type="Gene3D" id="3.30.572.10">
    <property type="entry name" value="Thymidylate synthase/dCMP hydroxymethylase domain"/>
    <property type="match status" value="1"/>
</dbReference>
<evidence type="ECO:0000256" key="1">
    <source>
        <dbReference type="ARBA" id="ARBA00011947"/>
    </source>
</evidence>
<dbReference type="InterPro" id="IPR023451">
    <property type="entry name" value="Thymidate_synth/dCMP_Mease_dom"/>
</dbReference>
<feature type="domain" description="Thymidylate synthase/dCMP hydroxymethylase" evidence="4">
    <location>
        <begin position="17"/>
        <end position="219"/>
    </location>
</feature>
<sequence length="315" mass="35917">MKTLSANSANELFAQAVHAVRSGGRKASPRGLDTFELIGVNLVLAEPRRRLIWLPPTRMLNPAFAAAETVWILSGSDGDWIYTYNARLTEFADKGVLRGAYGPRLRRWDGHVDQLDYVRRVLKDDPDSRRAVIQLYDPGRDHHGNKDVPCTLGFRFYIRQGRLEMYTTMRSQDLWLGFCYDIFTFTVLHELMAGWLGVELGRYHHHIDSLHLYAEHLELAGDLPDSVEESGLMPALGTEWSGFDELLRQVRDGENCAHAGWREIAEVMRSYRVWKGDDRDQAWDLARGASGPLSRALEQWYDRLESAAPATGRSR</sequence>
<accession>A0A3A4ALJ9</accession>
<dbReference type="GO" id="GO:0004799">
    <property type="term" value="F:thymidylate synthase activity"/>
    <property type="evidence" value="ECO:0007669"/>
    <property type="project" value="UniProtKB-EC"/>
</dbReference>
<evidence type="ECO:0000256" key="2">
    <source>
        <dbReference type="ARBA" id="ARBA00022603"/>
    </source>
</evidence>
<dbReference type="CDD" id="cd00351">
    <property type="entry name" value="TS_Pyrimidine_HMase"/>
    <property type="match status" value="1"/>
</dbReference>
<comment type="caution">
    <text evidence="5">The sequence shown here is derived from an EMBL/GenBank/DDBJ whole genome shotgun (WGS) entry which is preliminary data.</text>
</comment>
<dbReference type="GO" id="GO:0005829">
    <property type="term" value="C:cytosol"/>
    <property type="evidence" value="ECO:0007669"/>
    <property type="project" value="TreeGrafter"/>
</dbReference>
<evidence type="ECO:0000313" key="6">
    <source>
        <dbReference type="Proteomes" id="UP000265768"/>
    </source>
</evidence>
<keyword evidence="6" id="KW-1185">Reference proteome</keyword>
<keyword evidence="2" id="KW-0489">Methyltransferase</keyword>
<evidence type="ECO:0000259" key="4">
    <source>
        <dbReference type="Pfam" id="PF00303"/>
    </source>
</evidence>
<organism evidence="5 6">
    <name type="scientific">Bailinhaonella thermotolerans</name>
    <dbReference type="NCBI Taxonomy" id="1070861"/>
    <lineage>
        <taxon>Bacteria</taxon>
        <taxon>Bacillati</taxon>
        <taxon>Actinomycetota</taxon>
        <taxon>Actinomycetes</taxon>
        <taxon>Streptosporangiales</taxon>
        <taxon>Streptosporangiaceae</taxon>
        <taxon>Bailinhaonella</taxon>
    </lineage>
</organism>
<reference evidence="5 6" key="1">
    <citation type="submission" date="2018-09" db="EMBL/GenBank/DDBJ databases">
        <title>YIM 75507 draft genome.</title>
        <authorList>
            <person name="Tang S."/>
            <person name="Feng Y."/>
        </authorList>
    </citation>
    <scope>NUCLEOTIDE SEQUENCE [LARGE SCALE GENOMIC DNA]</scope>
    <source>
        <strain evidence="5 6">YIM 75507</strain>
    </source>
</reference>
<keyword evidence="3" id="KW-0808">Transferase</keyword>
<dbReference type="InterPro" id="IPR000398">
    <property type="entry name" value="Thymidylate_synthase"/>
</dbReference>
<protein>
    <recommendedName>
        <fullName evidence="1">thymidylate synthase</fullName>
        <ecNumber evidence="1">2.1.1.45</ecNumber>
    </recommendedName>
</protein>
<dbReference type="Proteomes" id="UP000265768">
    <property type="component" value="Unassembled WGS sequence"/>
</dbReference>
<dbReference type="RefSeq" id="WP_119931106.1">
    <property type="nucleotide sequence ID" value="NZ_QZEY01000023.1"/>
</dbReference>
<dbReference type="GO" id="GO:0006231">
    <property type="term" value="P:dTMP biosynthetic process"/>
    <property type="evidence" value="ECO:0007669"/>
    <property type="project" value="InterPro"/>
</dbReference>
<gene>
    <name evidence="5" type="ORF">D5H75_36120</name>
</gene>
<name>A0A3A4ALJ9_9ACTN</name>
<dbReference type="Pfam" id="PF00303">
    <property type="entry name" value="Thymidylat_synt"/>
    <property type="match status" value="1"/>
</dbReference>
<dbReference type="GO" id="GO:0032259">
    <property type="term" value="P:methylation"/>
    <property type="evidence" value="ECO:0007669"/>
    <property type="project" value="UniProtKB-KW"/>
</dbReference>
<dbReference type="PANTHER" id="PTHR11548:SF9">
    <property type="entry name" value="THYMIDYLATE SYNTHASE"/>
    <property type="match status" value="1"/>
</dbReference>
<dbReference type="AlphaFoldDB" id="A0A3A4ALJ9"/>
<dbReference type="SUPFAM" id="SSF55831">
    <property type="entry name" value="Thymidylate synthase/dCMP hydroxymethylase"/>
    <property type="match status" value="1"/>
</dbReference>
<dbReference type="PANTHER" id="PTHR11548">
    <property type="entry name" value="THYMIDYLATE SYNTHASE 1"/>
    <property type="match status" value="1"/>
</dbReference>
<dbReference type="OrthoDB" id="9774633at2"/>
<dbReference type="EMBL" id="QZEY01000023">
    <property type="protein sequence ID" value="RJL22031.1"/>
    <property type="molecule type" value="Genomic_DNA"/>
</dbReference>